<comment type="caution">
    <text evidence="13">The sequence shown here is derived from an EMBL/GenBank/DDBJ whole genome shotgun (WGS) entry which is preliminary data.</text>
</comment>
<gene>
    <name evidence="13" type="ORF">HPB52_009747</name>
</gene>
<dbReference type="InterPro" id="IPR051163">
    <property type="entry name" value="Sodium:Solute_Symporter_SSF"/>
</dbReference>
<keyword evidence="10" id="KW-0739">Sodium transport</keyword>
<evidence type="ECO:0000256" key="8">
    <source>
        <dbReference type="ARBA" id="ARBA00023065"/>
    </source>
</evidence>
<feature type="transmembrane region" description="Helical" evidence="12">
    <location>
        <begin position="6"/>
        <end position="28"/>
    </location>
</feature>
<dbReference type="PANTHER" id="PTHR42985:SF40">
    <property type="entry name" value="LD47995P-RELATED"/>
    <property type="match status" value="1"/>
</dbReference>
<keyword evidence="7" id="KW-0915">Sodium</keyword>
<evidence type="ECO:0000256" key="2">
    <source>
        <dbReference type="ARBA" id="ARBA00006434"/>
    </source>
</evidence>
<evidence type="ECO:0000256" key="6">
    <source>
        <dbReference type="ARBA" id="ARBA00022989"/>
    </source>
</evidence>
<dbReference type="AlphaFoldDB" id="A0A9D4SSA5"/>
<keyword evidence="9 12" id="KW-0472">Membrane</keyword>
<accession>A0A9D4SSA5</accession>
<protein>
    <recommendedName>
        <fullName evidence="15">Sodium/solute symporter</fullName>
    </recommendedName>
</protein>
<dbReference type="Gene3D" id="1.20.1730.10">
    <property type="entry name" value="Sodium/glucose cotransporter"/>
    <property type="match status" value="2"/>
</dbReference>
<feature type="transmembrane region" description="Helical" evidence="12">
    <location>
        <begin position="158"/>
        <end position="178"/>
    </location>
</feature>
<reference evidence="13" key="1">
    <citation type="journal article" date="2020" name="Cell">
        <title>Large-Scale Comparative Analyses of Tick Genomes Elucidate Their Genetic Diversity and Vector Capacities.</title>
        <authorList>
            <consortium name="Tick Genome and Microbiome Consortium (TIGMIC)"/>
            <person name="Jia N."/>
            <person name="Wang J."/>
            <person name="Shi W."/>
            <person name="Du L."/>
            <person name="Sun Y."/>
            <person name="Zhan W."/>
            <person name="Jiang J.F."/>
            <person name="Wang Q."/>
            <person name="Zhang B."/>
            <person name="Ji P."/>
            <person name="Bell-Sakyi L."/>
            <person name="Cui X.M."/>
            <person name="Yuan T.T."/>
            <person name="Jiang B.G."/>
            <person name="Yang W.F."/>
            <person name="Lam T.T."/>
            <person name="Chang Q.C."/>
            <person name="Ding S.J."/>
            <person name="Wang X.J."/>
            <person name="Zhu J.G."/>
            <person name="Ruan X.D."/>
            <person name="Zhao L."/>
            <person name="Wei J.T."/>
            <person name="Ye R.Z."/>
            <person name="Que T.C."/>
            <person name="Du C.H."/>
            <person name="Zhou Y.H."/>
            <person name="Cheng J.X."/>
            <person name="Dai P.F."/>
            <person name="Guo W.B."/>
            <person name="Han X.H."/>
            <person name="Huang E.J."/>
            <person name="Li L.F."/>
            <person name="Wei W."/>
            <person name="Gao Y.C."/>
            <person name="Liu J.Z."/>
            <person name="Shao H.Z."/>
            <person name="Wang X."/>
            <person name="Wang C.C."/>
            <person name="Yang T.C."/>
            <person name="Huo Q.B."/>
            <person name="Li W."/>
            <person name="Chen H.Y."/>
            <person name="Chen S.E."/>
            <person name="Zhou L.G."/>
            <person name="Ni X.B."/>
            <person name="Tian J.H."/>
            <person name="Sheng Y."/>
            <person name="Liu T."/>
            <person name="Pan Y.S."/>
            <person name="Xia L.Y."/>
            <person name="Li J."/>
            <person name="Zhao F."/>
            <person name="Cao W.C."/>
        </authorList>
    </citation>
    <scope>NUCLEOTIDE SEQUENCE</scope>
    <source>
        <strain evidence="13">Rsan-2018</strain>
    </source>
</reference>
<dbReference type="Proteomes" id="UP000821837">
    <property type="component" value="Chromosome 6"/>
</dbReference>
<sequence length="424" mass="46308">MPAHTFVALDYVVLISLLVLSAGIGVLFAWRNRRKNNRQFLTANRELSWVPVSLSMMASFVSSASVLGMPSEVFVRGSLMWTGAIGSTLAILMAAFIFMPMFYKMDVTSINEGGIKAVVWTDVVQVILIFTAYIMVIACSQYETTLFVLSFDTSPYETYTTWTMVLGFTVTLMGMYCANQIQAQRYTSIGSLKGARKALMLNVPGMALNMIMTVLSGLTLYAVYGRCDPRLTGDIRKADQLMPYIIQDLLYQYPGLSGLMAAAVYSSSLSTLSSGYNSLAAVTWEDFLRPCMETSESTALKITKVTAATYGILSMLIAFLVGTMESIMQAGLTMGGALCGPRVAIFTLGLLFPCCKKKGVIAGTVVAVMVTAWISVGSILYPRKRYTLPTTTEGCLHFNETITSGSFEPPRRPRLAGHLTHTFS</sequence>
<evidence type="ECO:0008006" key="15">
    <source>
        <dbReference type="Google" id="ProtNLM"/>
    </source>
</evidence>
<feature type="transmembrane region" description="Helical" evidence="12">
    <location>
        <begin position="359"/>
        <end position="381"/>
    </location>
</feature>
<feature type="transmembrane region" description="Helical" evidence="12">
    <location>
        <begin position="49"/>
        <end position="67"/>
    </location>
</feature>
<evidence type="ECO:0000313" key="13">
    <source>
        <dbReference type="EMBL" id="KAH7947281.1"/>
    </source>
</evidence>
<dbReference type="InterPro" id="IPR038377">
    <property type="entry name" value="Na/Glc_symporter_sf"/>
</dbReference>
<dbReference type="InterPro" id="IPR001734">
    <property type="entry name" value="Na/solute_symporter"/>
</dbReference>
<evidence type="ECO:0000256" key="1">
    <source>
        <dbReference type="ARBA" id="ARBA00004651"/>
    </source>
</evidence>
<dbReference type="VEuPathDB" id="VectorBase:RSAN_039435"/>
<feature type="transmembrane region" description="Helical" evidence="12">
    <location>
        <begin position="79"/>
        <end position="103"/>
    </location>
</feature>
<comment type="similarity">
    <text evidence="2 11">Belongs to the sodium:solute symporter (SSF) (TC 2.A.21) family.</text>
</comment>
<keyword evidence="5 12" id="KW-0812">Transmembrane</keyword>
<keyword evidence="14" id="KW-1185">Reference proteome</keyword>
<comment type="subcellular location">
    <subcellularLocation>
        <location evidence="1">Cell membrane</location>
        <topology evidence="1">Multi-pass membrane protein</topology>
    </subcellularLocation>
</comment>
<evidence type="ECO:0000256" key="5">
    <source>
        <dbReference type="ARBA" id="ARBA00022692"/>
    </source>
</evidence>
<feature type="transmembrane region" description="Helical" evidence="12">
    <location>
        <begin position="199"/>
        <end position="224"/>
    </location>
</feature>
<reference evidence="13" key="2">
    <citation type="submission" date="2021-09" db="EMBL/GenBank/DDBJ databases">
        <authorList>
            <person name="Jia N."/>
            <person name="Wang J."/>
            <person name="Shi W."/>
            <person name="Du L."/>
            <person name="Sun Y."/>
            <person name="Zhan W."/>
            <person name="Jiang J."/>
            <person name="Wang Q."/>
            <person name="Zhang B."/>
            <person name="Ji P."/>
            <person name="Sakyi L.B."/>
            <person name="Cui X."/>
            <person name="Yuan T."/>
            <person name="Jiang B."/>
            <person name="Yang W."/>
            <person name="Lam T.T.-Y."/>
            <person name="Chang Q."/>
            <person name="Ding S."/>
            <person name="Wang X."/>
            <person name="Zhu J."/>
            <person name="Ruan X."/>
            <person name="Zhao L."/>
            <person name="Wei J."/>
            <person name="Que T."/>
            <person name="Du C."/>
            <person name="Cheng J."/>
            <person name="Dai P."/>
            <person name="Han X."/>
            <person name="Huang E."/>
            <person name="Gao Y."/>
            <person name="Liu J."/>
            <person name="Shao H."/>
            <person name="Ye R."/>
            <person name="Li L."/>
            <person name="Wei W."/>
            <person name="Wang X."/>
            <person name="Wang C."/>
            <person name="Huo Q."/>
            <person name="Li W."/>
            <person name="Guo W."/>
            <person name="Chen H."/>
            <person name="Chen S."/>
            <person name="Zhou L."/>
            <person name="Zhou L."/>
            <person name="Ni X."/>
            <person name="Tian J."/>
            <person name="Zhou Y."/>
            <person name="Sheng Y."/>
            <person name="Liu T."/>
            <person name="Pan Y."/>
            <person name="Xia L."/>
            <person name="Li J."/>
            <person name="Zhao F."/>
            <person name="Cao W."/>
        </authorList>
    </citation>
    <scope>NUCLEOTIDE SEQUENCE</scope>
    <source>
        <strain evidence="13">Rsan-2018</strain>
        <tissue evidence="13">Larvae</tissue>
    </source>
</reference>
<keyword evidence="6 12" id="KW-1133">Transmembrane helix</keyword>
<proteinExistence type="inferred from homology"/>
<dbReference type="PANTHER" id="PTHR42985">
    <property type="entry name" value="SODIUM-COUPLED MONOCARBOXYLATE TRANSPORTER"/>
    <property type="match status" value="1"/>
</dbReference>
<feature type="transmembrane region" description="Helical" evidence="12">
    <location>
        <begin position="115"/>
        <end position="138"/>
    </location>
</feature>
<dbReference type="PROSITE" id="PS50283">
    <property type="entry name" value="NA_SOLUT_SYMP_3"/>
    <property type="match status" value="2"/>
</dbReference>
<evidence type="ECO:0000256" key="4">
    <source>
        <dbReference type="ARBA" id="ARBA00022475"/>
    </source>
</evidence>
<evidence type="ECO:0000256" key="9">
    <source>
        <dbReference type="ARBA" id="ARBA00023136"/>
    </source>
</evidence>
<evidence type="ECO:0000256" key="10">
    <source>
        <dbReference type="ARBA" id="ARBA00023201"/>
    </source>
</evidence>
<name>A0A9D4SSA5_RHISA</name>
<feature type="transmembrane region" description="Helical" evidence="12">
    <location>
        <begin position="259"/>
        <end position="284"/>
    </location>
</feature>
<dbReference type="GO" id="GO:0005886">
    <property type="term" value="C:plasma membrane"/>
    <property type="evidence" value="ECO:0007669"/>
    <property type="project" value="UniProtKB-SubCell"/>
</dbReference>
<organism evidence="13 14">
    <name type="scientific">Rhipicephalus sanguineus</name>
    <name type="common">Brown dog tick</name>
    <name type="synonym">Ixodes sanguineus</name>
    <dbReference type="NCBI Taxonomy" id="34632"/>
    <lineage>
        <taxon>Eukaryota</taxon>
        <taxon>Metazoa</taxon>
        <taxon>Ecdysozoa</taxon>
        <taxon>Arthropoda</taxon>
        <taxon>Chelicerata</taxon>
        <taxon>Arachnida</taxon>
        <taxon>Acari</taxon>
        <taxon>Parasitiformes</taxon>
        <taxon>Ixodida</taxon>
        <taxon>Ixodoidea</taxon>
        <taxon>Ixodidae</taxon>
        <taxon>Rhipicephalinae</taxon>
        <taxon>Rhipicephalus</taxon>
        <taxon>Rhipicephalus</taxon>
    </lineage>
</organism>
<evidence type="ECO:0000256" key="12">
    <source>
        <dbReference type="SAM" id="Phobius"/>
    </source>
</evidence>
<dbReference type="GO" id="GO:0006814">
    <property type="term" value="P:sodium ion transport"/>
    <property type="evidence" value="ECO:0007669"/>
    <property type="project" value="UniProtKB-KW"/>
</dbReference>
<dbReference type="GO" id="GO:0015293">
    <property type="term" value="F:symporter activity"/>
    <property type="evidence" value="ECO:0007669"/>
    <property type="project" value="TreeGrafter"/>
</dbReference>
<dbReference type="EMBL" id="JABSTV010001252">
    <property type="protein sequence ID" value="KAH7947281.1"/>
    <property type="molecule type" value="Genomic_DNA"/>
</dbReference>
<feature type="transmembrane region" description="Helical" evidence="12">
    <location>
        <begin position="330"/>
        <end position="352"/>
    </location>
</feature>
<dbReference type="Pfam" id="PF00474">
    <property type="entry name" value="SSF"/>
    <property type="match status" value="2"/>
</dbReference>
<evidence type="ECO:0000256" key="11">
    <source>
        <dbReference type="RuleBase" id="RU362091"/>
    </source>
</evidence>
<evidence type="ECO:0000313" key="14">
    <source>
        <dbReference type="Proteomes" id="UP000821837"/>
    </source>
</evidence>
<keyword evidence="3" id="KW-0813">Transport</keyword>
<keyword evidence="4" id="KW-1003">Cell membrane</keyword>
<evidence type="ECO:0000256" key="7">
    <source>
        <dbReference type="ARBA" id="ARBA00023053"/>
    </source>
</evidence>
<evidence type="ECO:0000256" key="3">
    <source>
        <dbReference type="ARBA" id="ARBA00022448"/>
    </source>
</evidence>
<keyword evidence="8" id="KW-0406">Ion transport</keyword>
<feature type="transmembrane region" description="Helical" evidence="12">
    <location>
        <begin position="305"/>
        <end position="324"/>
    </location>
</feature>